<feature type="compositionally biased region" description="Low complexity" evidence="2">
    <location>
        <begin position="952"/>
        <end position="962"/>
    </location>
</feature>
<evidence type="ECO:0000256" key="1">
    <source>
        <dbReference type="PROSITE-ProRule" id="PRU00191"/>
    </source>
</evidence>
<dbReference type="CDD" id="cd00173">
    <property type="entry name" value="SH2"/>
    <property type="match status" value="1"/>
</dbReference>
<evidence type="ECO:0000313" key="5">
    <source>
        <dbReference type="Proteomes" id="UP000479190"/>
    </source>
</evidence>
<keyword evidence="5" id="KW-1185">Reference proteome</keyword>
<feature type="domain" description="SH2" evidence="3">
    <location>
        <begin position="1136"/>
        <end position="1235"/>
    </location>
</feature>
<evidence type="ECO:0000256" key="2">
    <source>
        <dbReference type="SAM" id="MobiDB-lite"/>
    </source>
</evidence>
<organism evidence="4 5">
    <name type="scientific">Trichogramma brassicae</name>
    <dbReference type="NCBI Taxonomy" id="86971"/>
    <lineage>
        <taxon>Eukaryota</taxon>
        <taxon>Metazoa</taxon>
        <taxon>Ecdysozoa</taxon>
        <taxon>Arthropoda</taxon>
        <taxon>Hexapoda</taxon>
        <taxon>Insecta</taxon>
        <taxon>Pterygota</taxon>
        <taxon>Neoptera</taxon>
        <taxon>Endopterygota</taxon>
        <taxon>Hymenoptera</taxon>
        <taxon>Apocrita</taxon>
        <taxon>Proctotrupomorpha</taxon>
        <taxon>Chalcidoidea</taxon>
        <taxon>Trichogrammatidae</taxon>
        <taxon>Trichogramma</taxon>
    </lineage>
</organism>
<feature type="compositionally biased region" description="Basic residues" evidence="2">
    <location>
        <begin position="534"/>
        <end position="544"/>
    </location>
</feature>
<dbReference type="AlphaFoldDB" id="A0A6H5IJX5"/>
<dbReference type="Pfam" id="PF00017">
    <property type="entry name" value="SH2"/>
    <property type="match status" value="1"/>
</dbReference>
<feature type="compositionally biased region" description="Basic residues" evidence="2">
    <location>
        <begin position="855"/>
        <end position="867"/>
    </location>
</feature>
<dbReference type="SUPFAM" id="SSF55550">
    <property type="entry name" value="SH2 domain"/>
    <property type="match status" value="1"/>
</dbReference>
<dbReference type="PANTHER" id="PTHR15832">
    <property type="entry name" value="SHC (SRC HOMOLOGY DOMAIN C-TERMINAL) ADAPTOR HOMOLOG"/>
    <property type="match status" value="1"/>
</dbReference>
<gene>
    <name evidence="4" type="ORF">TBRA_LOCUS10301</name>
</gene>
<keyword evidence="1" id="KW-0727">SH2 domain</keyword>
<feature type="region of interest" description="Disordered" evidence="2">
    <location>
        <begin position="522"/>
        <end position="549"/>
    </location>
</feature>
<name>A0A6H5IJX5_9HYME</name>
<feature type="region of interest" description="Disordered" evidence="2">
    <location>
        <begin position="842"/>
        <end position="921"/>
    </location>
</feature>
<feature type="compositionally biased region" description="Basic and acidic residues" evidence="2">
    <location>
        <begin position="522"/>
        <end position="533"/>
    </location>
</feature>
<feature type="compositionally biased region" description="Low complexity" evidence="2">
    <location>
        <begin position="973"/>
        <end position="991"/>
    </location>
</feature>
<dbReference type="SUPFAM" id="SSF50729">
    <property type="entry name" value="PH domain-like"/>
    <property type="match status" value="1"/>
</dbReference>
<proteinExistence type="predicted"/>
<dbReference type="InterPro" id="IPR000980">
    <property type="entry name" value="SH2"/>
</dbReference>
<dbReference type="SMART" id="SM00252">
    <property type="entry name" value="SH2"/>
    <property type="match status" value="1"/>
</dbReference>
<dbReference type="EMBL" id="CADCXV010000912">
    <property type="protein sequence ID" value="CAB0038522.1"/>
    <property type="molecule type" value="Genomic_DNA"/>
</dbReference>
<dbReference type="OrthoDB" id="10013007at2759"/>
<feature type="compositionally biased region" description="Polar residues" evidence="2">
    <location>
        <begin position="893"/>
        <end position="916"/>
    </location>
</feature>
<evidence type="ECO:0000313" key="4">
    <source>
        <dbReference type="EMBL" id="CAB0038522.1"/>
    </source>
</evidence>
<evidence type="ECO:0000259" key="3">
    <source>
        <dbReference type="PROSITE" id="PS50001"/>
    </source>
</evidence>
<dbReference type="PRINTS" id="PR00401">
    <property type="entry name" value="SH2DOMAIN"/>
</dbReference>
<dbReference type="Gene3D" id="3.30.505.10">
    <property type="entry name" value="SH2 domain"/>
    <property type="match status" value="1"/>
</dbReference>
<dbReference type="PROSITE" id="PS50001">
    <property type="entry name" value="SH2"/>
    <property type="match status" value="1"/>
</dbReference>
<feature type="region of interest" description="Disordered" evidence="2">
    <location>
        <begin position="949"/>
        <end position="997"/>
    </location>
</feature>
<dbReference type="InterPro" id="IPR036860">
    <property type="entry name" value="SH2_dom_sf"/>
</dbReference>
<sequence>MKFYRLIPARRYCEPVIMFQTQATYIENFCQMCVQMAHALRRISYATCEPRNGQFSFLAREPRAHFSIQYCHSFITESPEQRRLAGWARDRACVIRKRVACELSTFSQVSTRSASFRRRIQHVNEKESHRAPVYRPSASPRTIITRALRLSSFSLPRHLRLAHGKVRGARVRRRFGSRGDFPLTHASLNLVVVCGCNSRAFDAEFSRAMLYTSTRRVYVRILYIQQQLELARRGIYLYGIGRKAQLCGAPLHHETLYSSLNVSKLPFVYTIALQNFAVSPQKYRTFCTVRSIAKKKRIPLVGQSSMALNSNYFSIPSIFRKRFALFSGKEFFGLDDRIRTRFSFAMSTARATRFFARNRCCARHATFSSSSPLFLDGKEVKREEVESIELTRLHLELQLSTEDRGTLETSGAVELADRRSMCRSGHTLSQCLGVAGLQEECAAEPTYGFGAEHYQNHLQYQQHQHQLRQAKQQNRSTRRFARRRRTFAAFTAIMGRLGRVGPSSIARTSLFKVHYRKLDEDHSPVKHSRIGDHRHNHHHHHHPHHQLDGKTAYHRLKIITPVPAYMTSCCRCGHTQKLKQNPGVRPAVGRLQPAHGITRETVRLERIARRFLLRAFYIGIRVRICGTDGCIVLDARAIASLTRLSEQNNFMLKSTFNSYFVHDRRILTIFCPFAHFPFLFVQDAITRLGYEYLQPRTYIQVWACYARSYCAKHCVRTIVNNKVKANQVHGGPRKAQANKQDDDSRGILTFRTRVIASNSLSFTLFVYTQTHPGRYTNSIFSRDGHGIFIMYMHGRLQDGETAPPLTTTHVAYNAHYLQCVCDCKSLSNSDTANNNHPINCKWETSNDKQQQQQLHNHHHHHHHHHHSNSASSGSVSSDECSSSSATNSSTSAEMNLQLGSSASPTLRLSSVKTPNSIPGLRPAHDFGTVLTQLSQNGVGCSSGVGGVGGVGSSSSSSNNNNNINHHEDNLGKSSQQSTPSSEESNSPTELNSYKRLGDKPPLIKRLAMGFTGRDVLGLNSEEDSCPLVVSGGSTPNSPTTQRPQSGGYINEAIIDSENLRLQAGGVGHYGKIPPGVDPKSLTFENARTLDADYKKRPSASAGGLGIFMTPSPPPLPERYDSLNARAEENELKKAPWFQAGIPREITLEVLSQEPEGAFMVRESTSKPGCYALSLRVPRDFQPSGIAHYLIMRTQKGYKIKGFTKEFTTLTSLITHHSVMPELLPCPLSLSRYNPSYAKSKDTFNDDDEIDSDPDYTTLADFRKMMADLNV</sequence>
<reference evidence="4 5" key="1">
    <citation type="submission" date="2020-02" db="EMBL/GenBank/DDBJ databases">
        <authorList>
            <person name="Ferguson B K."/>
        </authorList>
    </citation>
    <scope>NUCLEOTIDE SEQUENCE [LARGE SCALE GENOMIC DNA]</scope>
</reference>
<feature type="compositionally biased region" description="Low complexity" evidence="2">
    <location>
        <begin position="868"/>
        <end position="892"/>
    </location>
</feature>
<accession>A0A6H5IJX5</accession>
<dbReference type="PANTHER" id="PTHR15832:SF2">
    <property type="entry name" value="SH2 DOMAIN-CONTAINING PROTEIN"/>
    <property type="match status" value="1"/>
</dbReference>
<dbReference type="Proteomes" id="UP000479190">
    <property type="component" value="Unassembled WGS sequence"/>
</dbReference>
<protein>
    <recommendedName>
        <fullName evidence="3">SH2 domain-containing protein</fullName>
    </recommendedName>
</protein>